<evidence type="ECO:0000313" key="5">
    <source>
        <dbReference type="Proteomes" id="UP001262410"/>
    </source>
</evidence>
<dbReference type="EMBL" id="JAVDPW010000004">
    <property type="protein sequence ID" value="MDR6289960.1"/>
    <property type="molecule type" value="Genomic_DNA"/>
</dbReference>
<dbReference type="Proteomes" id="UP001262410">
    <property type="component" value="Unassembled WGS sequence"/>
</dbReference>
<evidence type="ECO:0000313" key="4">
    <source>
        <dbReference type="EMBL" id="MDR6289960.1"/>
    </source>
</evidence>
<evidence type="ECO:0000256" key="1">
    <source>
        <dbReference type="ARBA" id="ARBA00022679"/>
    </source>
</evidence>
<keyword evidence="2" id="KW-0012">Acyltransferase</keyword>
<dbReference type="PANTHER" id="PTHR43420:SF12">
    <property type="entry name" value="N-ACETYLTRANSFERASE DOMAIN-CONTAINING PROTEIN"/>
    <property type="match status" value="1"/>
</dbReference>
<protein>
    <submittedName>
        <fullName evidence="4">Ribosomal protein S18 acetylase RimI-like enzyme</fullName>
    </submittedName>
</protein>
<dbReference type="Gene3D" id="3.40.630.30">
    <property type="match status" value="1"/>
</dbReference>
<dbReference type="PROSITE" id="PS51186">
    <property type="entry name" value="GNAT"/>
    <property type="match status" value="1"/>
</dbReference>
<name>A0ABU1JMX5_9PROT</name>
<dbReference type="InterPro" id="IPR056935">
    <property type="entry name" value="Rv0428c-like_C"/>
</dbReference>
<dbReference type="SUPFAM" id="SSF55729">
    <property type="entry name" value="Acyl-CoA N-acyltransferases (Nat)"/>
    <property type="match status" value="1"/>
</dbReference>
<dbReference type="InterPro" id="IPR050680">
    <property type="entry name" value="YpeA/RimI_acetyltransf"/>
</dbReference>
<gene>
    <name evidence="4" type="ORF">E9232_002481</name>
</gene>
<reference evidence="4 5" key="1">
    <citation type="submission" date="2023-07" db="EMBL/GenBank/DDBJ databases">
        <title>Sorghum-associated microbial communities from plants grown in Nebraska, USA.</title>
        <authorList>
            <person name="Schachtman D."/>
        </authorList>
    </citation>
    <scope>NUCLEOTIDE SEQUENCE [LARGE SCALE GENOMIC DNA]</scope>
    <source>
        <strain evidence="4 5">584</strain>
    </source>
</reference>
<dbReference type="Pfam" id="PF24553">
    <property type="entry name" value="Rv0428c_C"/>
    <property type="match status" value="1"/>
</dbReference>
<feature type="domain" description="N-acetyltransferase" evidence="3">
    <location>
        <begin position="113"/>
        <end position="253"/>
    </location>
</feature>
<evidence type="ECO:0000259" key="3">
    <source>
        <dbReference type="PROSITE" id="PS51186"/>
    </source>
</evidence>
<keyword evidence="1" id="KW-0808">Transferase</keyword>
<evidence type="ECO:0000256" key="2">
    <source>
        <dbReference type="ARBA" id="ARBA00023315"/>
    </source>
</evidence>
<sequence length="253" mass="27287">MTTDDLAWTAEEACQNAWPSPRQVLLEGWLLRASGGQTRRTNSVNPLRSGPRDPSRIVAAAEGIYRSLGQSALFRVPSIVAEMDGPLERQGYAAEGETCTIFADLADHRTEPDGTVELSETPSEAWLAARTAMNPTESADAAGSPYRQMVGSIVLPKAFAARRVDGALVAIAYGVIHDQLLVVESVGTHPDHRQRGHAARTVSGLMGWAKSRGIQGCCLQVVADNSAARALYRSLGFGTELSRYHYRRQPDAG</sequence>
<dbReference type="InterPro" id="IPR000182">
    <property type="entry name" value="GNAT_dom"/>
</dbReference>
<proteinExistence type="predicted"/>
<dbReference type="RefSeq" id="WP_309794347.1">
    <property type="nucleotide sequence ID" value="NZ_JAVDPW010000004.1"/>
</dbReference>
<dbReference type="InterPro" id="IPR016181">
    <property type="entry name" value="Acyl_CoA_acyltransferase"/>
</dbReference>
<organism evidence="4 5">
    <name type="scientific">Inquilinus ginsengisoli</name>
    <dbReference type="NCBI Taxonomy" id="363840"/>
    <lineage>
        <taxon>Bacteria</taxon>
        <taxon>Pseudomonadati</taxon>
        <taxon>Pseudomonadota</taxon>
        <taxon>Alphaproteobacteria</taxon>
        <taxon>Rhodospirillales</taxon>
        <taxon>Rhodospirillaceae</taxon>
        <taxon>Inquilinus</taxon>
    </lineage>
</organism>
<comment type="caution">
    <text evidence="4">The sequence shown here is derived from an EMBL/GenBank/DDBJ whole genome shotgun (WGS) entry which is preliminary data.</text>
</comment>
<keyword evidence="5" id="KW-1185">Reference proteome</keyword>
<dbReference type="CDD" id="cd04301">
    <property type="entry name" value="NAT_SF"/>
    <property type="match status" value="1"/>
</dbReference>
<dbReference type="PANTHER" id="PTHR43420">
    <property type="entry name" value="ACETYLTRANSFERASE"/>
    <property type="match status" value="1"/>
</dbReference>
<accession>A0ABU1JMX5</accession>